<dbReference type="EMBL" id="KB304960">
    <property type="protein sequence ID" value="ELU01550.1"/>
    <property type="molecule type" value="Genomic_DNA"/>
</dbReference>
<accession>R7U5A6</accession>
<dbReference type="EMBL" id="AMQN01009215">
    <property type="status" value="NOT_ANNOTATED_CDS"/>
    <property type="molecule type" value="Genomic_DNA"/>
</dbReference>
<evidence type="ECO:0000256" key="1">
    <source>
        <dbReference type="SAM" id="Phobius"/>
    </source>
</evidence>
<dbReference type="AlphaFoldDB" id="R7U5A6"/>
<proteinExistence type="predicted"/>
<reference evidence="4" key="1">
    <citation type="submission" date="2012-12" db="EMBL/GenBank/DDBJ databases">
        <authorList>
            <person name="Hellsten U."/>
            <person name="Grimwood J."/>
            <person name="Chapman J.A."/>
            <person name="Shapiro H."/>
            <person name="Aerts A."/>
            <person name="Otillar R.P."/>
            <person name="Terry A.Y."/>
            <person name="Boore J.L."/>
            <person name="Simakov O."/>
            <person name="Marletaz F."/>
            <person name="Cho S.-J."/>
            <person name="Edsinger-Gonzales E."/>
            <person name="Havlak P."/>
            <person name="Kuo D.-H."/>
            <person name="Larsson T."/>
            <person name="Lv J."/>
            <person name="Arendt D."/>
            <person name="Savage R."/>
            <person name="Osoegawa K."/>
            <person name="de Jong P."/>
            <person name="Lindberg D.R."/>
            <person name="Seaver E.C."/>
            <person name="Weisblat D.A."/>
            <person name="Putnam N.H."/>
            <person name="Grigoriev I.V."/>
            <person name="Rokhsar D.S."/>
        </authorList>
    </citation>
    <scope>NUCLEOTIDE SEQUENCE</scope>
    <source>
        <strain evidence="4">I ESC-2004</strain>
    </source>
</reference>
<keyword evidence="1" id="KW-1133">Transmembrane helix</keyword>
<sequence length="396" mass="45920">MNSVNLYKNYRDDLENLVFGVHALGMKKTMIVFGGEGVKWVLATVGVGFFLGMILLGPTYDVTTRKRNPAMLSNQLPDCSNDFFREFIKKHHRYPNDIQWNANYTDFSPLSCHIRLQNIKQCLKRKQIQKIALYGASQVHRYGLQLAETFKRAGFDCKKTKEERRKPIHRIDRDYFAAGNKSLRSKMMIGSEYVCSGCSSYQIVCKSNDFNGDVVHIEFISTENVNTTTLILKNTTVPPTYEHFIFDVYLGKSFPDLNVFFLPMNHIKRHPVERFVREFPATLLPLVKRVKPPKAEFFFIPGTSEFEESRSAKSRDYKNKLWYGLLATDAIRKLNSVLFSFLESDIMNLNSKISSFLDLTEVTASLGHLCKDGSHFDNQWYYTFWKVFLNVYCHED</sequence>
<dbReference type="OrthoDB" id="6326328at2759"/>
<reference evidence="2 4" key="2">
    <citation type="journal article" date="2013" name="Nature">
        <title>Insights into bilaterian evolution from three spiralian genomes.</title>
        <authorList>
            <person name="Simakov O."/>
            <person name="Marletaz F."/>
            <person name="Cho S.J."/>
            <person name="Edsinger-Gonzales E."/>
            <person name="Havlak P."/>
            <person name="Hellsten U."/>
            <person name="Kuo D.H."/>
            <person name="Larsson T."/>
            <person name="Lv J."/>
            <person name="Arendt D."/>
            <person name="Savage R."/>
            <person name="Osoegawa K."/>
            <person name="de Jong P."/>
            <person name="Grimwood J."/>
            <person name="Chapman J.A."/>
            <person name="Shapiro H."/>
            <person name="Aerts A."/>
            <person name="Otillar R.P."/>
            <person name="Terry A.Y."/>
            <person name="Boore J.L."/>
            <person name="Grigoriev I.V."/>
            <person name="Lindberg D.R."/>
            <person name="Seaver E.C."/>
            <person name="Weisblat D.A."/>
            <person name="Putnam N.H."/>
            <person name="Rokhsar D.S."/>
        </authorList>
    </citation>
    <scope>NUCLEOTIDE SEQUENCE</scope>
    <source>
        <strain evidence="2 4">I ESC-2004</strain>
    </source>
</reference>
<name>R7U5A6_CAPTE</name>
<dbReference type="EnsemblMetazoa" id="CapteT201810">
    <property type="protein sequence ID" value="CapteP201810"/>
    <property type="gene ID" value="CapteG201810"/>
</dbReference>
<gene>
    <name evidence="2" type="ORF">CAPTEDRAFT_201810</name>
</gene>
<evidence type="ECO:0000313" key="4">
    <source>
        <dbReference type="Proteomes" id="UP000014760"/>
    </source>
</evidence>
<organism evidence="2">
    <name type="scientific">Capitella teleta</name>
    <name type="common">Polychaete worm</name>
    <dbReference type="NCBI Taxonomy" id="283909"/>
    <lineage>
        <taxon>Eukaryota</taxon>
        <taxon>Metazoa</taxon>
        <taxon>Spiralia</taxon>
        <taxon>Lophotrochozoa</taxon>
        <taxon>Annelida</taxon>
        <taxon>Polychaeta</taxon>
        <taxon>Sedentaria</taxon>
        <taxon>Scolecida</taxon>
        <taxon>Capitellidae</taxon>
        <taxon>Capitella</taxon>
    </lineage>
</organism>
<dbReference type="HOGENOM" id="CLU_038092_1_0_1"/>
<keyword evidence="1" id="KW-0812">Transmembrane</keyword>
<keyword evidence="1" id="KW-0472">Membrane</keyword>
<evidence type="ECO:0000313" key="3">
    <source>
        <dbReference type="EnsemblMetazoa" id="CapteP201810"/>
    </source>
</evidence>
<feature type="transmembrane region" description="Helical" evidence="1">
    <location>
        <begin position="37"/>
        <end position="57"/>
    </location>
</feature>
<reference evidence="3" key="3">
    <citation type="submission" date="2015-06" db="UniProtKB">
        <authorList>
            <consortium name="EnsemblMetazoa"/>
        </authorList>
    </citation>
    <scope>IDENTIFICATION</scope>
</reference>
<protein>
    <submittedName>
        <fullName evidence="2 3">Uncharacterized protein</fullName>
    </submittedName>
</protein>
<dbReference type="Proteomes" id="UP000014760">
    <property type="component" value="Unassembled WGS sequence"/>
</dbReference>
<evidence type="ECO:0000313" key="2">
    <source>
        <dbReference type="EMBL" id="ELU01550.1"/>
    </source>
</evidence>
<keyword evidence="4" id="KW-1185">Reference proteome</keyword>